<dbReference type="Gene3D" id="3.90.50.10">
    <property type="entry name" value="Photosynthetic Reaction Center, subunit H, domain 2"/>
    <property type="match status" value="2"/>
</dbReference>
<organism evidence="3 4">
    <name type="scientific">Burkholderia pyrrocinia</name>
    <name type="common">Pseudomonas pyrrocinia</name>
    <dbReference type="NCBI Taxonomy" id="60550"/>
    <lineage>
        <taxon>Bacteria</taxon>
        <taxon>Pseudomonadati</taxon>
        <taxon>Pseudomonadota</taxon>
        <taxon>Betaproteobacteria</taxon>
        <taxon>Burkholderiales</taxon>
        <taxon>Burkholderiaceae</taxon>
        <taxon>Burkholderia</taxon>
        <taxon>Burkholderia cepacia complex</taxon>
    </lineage>
</organism>
<dbReference type="InterPro" id="IPR011033">
    <property type="entry name" value="PRC_barrel-like_sf"/>
</dbReference>
<dbReference type="SUPFAM" id="SSF50346">
    <property type="entry name" value="PRC-barrel domain"/>
    <property type="match status" value="2"/>
</dbReference>
<dbReference type="GO" id="GO:0019684">
    <property type="term" value="P:photosynthesis, light reaction"/>
    <property type="evidence" value="ECO:0007669"/>
    <property type="project" value="InterPro"/>
</dbReference>
<evidence type="ECO:0000256" key="1">
    <source>
        <dbReference type="SAM" id="MobiDB-lite"/>
    </source>
</evidence>
<name>A0A318IEN7_BURPY</name>
<proteinExistence type="predicted"/>
<dbReference type="RefSeq" id="WP_072439432.1">
    <property type="nucleotide sequence ID" value="NZ_QJJY01000015.1"/>
</dbReference>
<dbReference type="EMBL" id="QJJY01000015">
    <property type="protein sequence ID" value="PXX30258.1"/>
    <property type="molecule type" value="Genomic_DNA"/>
</dbReference>
<dbReference type="InterPro" id="IPR027275">
    <property type="entry name" value="PRC-brl_dom"/>
</dbReference>
<evidence type="ECO:0000313" key="3">
    <source>
        <dbReference type="EMBL" id="PXX30258.1"/>
    </source>
</evidence>
<dbReference type="Pfam" id="PF05239">
    <property type="entry name" value="PRC"/>
    <property type="match status" value="1"/>
</dbReference>
<dbReference type="AlphaFoldDB" id="A0A318IEN7"/>
<dbReference type="Proteomes" id="UP000247755">
    <property type="component" value="Unassembled WGS sequence"/>
</dbReference>
<protein>
    <recommendedName>
        <fullName evidence="2">PRC-barrel domain-containing protein</fullName>
    </recommendedName>
</protein>
<dbReference type="InterPro" id="IPR014747">
    <property type="entry name" value="Bac_photo_RC_H_C"/>
</dbReference>
<sequence length="277" mass="31633">MLRSIKELHGSAVRAKDGDIGHVIQAYFDDDNWCIRYLVVKTGDWLHERRVLISPYSVKHTDSRSSTLHVDLTRHQVGDSPNLDTRKPLSRQHEVEYLRYYHYPPYWGGPNLWGMGAYPAFHSAALSQDFEAGSPLPTRATPADAGADAPADTPTDTHLRGTGRVKDYRLETTAGRIGRVSDFIYDDEAWVIRYLAISTRNWWLTTKAVLIATHWLDRVDWARETVSTALNRDSIRQSPEYDDSQPVYRSDEIVLHQFYGKHGYWLNADSSTARGTL</sequence>
<evidence type="ECO:0000313" key="4">
    <source>
        <dbReference type="Proteomes" id="UP000247755"/>
    </source>
</evidence>
<feature type="compositionally biased region" description="Low complexity" evidence="1">
    <location>
        <begin position="137"/>
        <end position="154"/>
    </location>
</feature>
<accession>A0A318IEN7</accession>
<comment type="caution">
    <text evidence="3">The sequence shown here is derived from an EMBL/GenBank/DDBJ whole genome shotgun (WGS) entry which is preliminary data.</text>
</comment>
<evidence type="ECO:0000259" key="2">
    <source>
        <dbReference type="Pfam" id="PF05239"/>
    </source>
</evidence>
<feature type="domain" description="PRC-barrel" evidence="2">
    <location>
        <begin position="5"/>
        <end position="73"/>
    </location>
</feature>
<reference evidence="3 4" key="1">
    <citation type="submission" date="2018-05" db="EMBL/GenBank/DDBJ databases">
        <title>Comparative genomics of bacterial root endophytes of switchgrass collected from native prairies over two seasons.</title>
        <authorList>
            <person name="Tang Y."/>
        </authorList>
    </citation>
    <scope>NUCLEOTIDE SEQUENCE [LARGE SCALE GENOMIC DNA]</scope>
    <source>
        <strain evidence="3 4">NFIX32</strain>
    </source>
</reference>
<gene>
    <name evidence="3" type="ORF">NA66_101534</name>
</gene>
<dbReference type="GO" id="GO:0030077">
    <property type="term" value="C:plasma membrane light-harvesting complex"/>
    <property type="evidence" value="ECO:0007669"/>
    <property type="project" value="InterPro"/>
</dbReference>
<feature type="region of interest" description="Disordered" evidence="1">
    <location>
        <begin position="132"/>
        <end position="163"/>
    </location>
</feature>